<dbReference type="Proteomes" id="UP000248865">
    <property type="component" value="Unassembled WGS sequence"/>
</dbReference>
<comment type="caution">
    <text evidence="2">The sequence shown here is derived from an EMBL/GenBank/DDBJ whole genome shotgun (WGS) entry which is preliminary data.</text>
</comment>
<evidence type="ECO:0000313" key="4">
    <source>
        <dbReference type="Proteomes" id="UP000248865"/>
    </source>
</evidence>
<dbReference type="EMBL" id="LDXE02000002">
    <property type="protein sequence ID" value="PBN76334.1"/>
    <property type="molecule type" value="Genomic_DNA"/>
</dbReference>
<reference evidence="1" key="2">
    <citation type="submission" date="2017-03" db="EMBL/GenBank/DDBJ databases">
        <title>The mobilome is the main driver of stx2-positive O26:H11 Escherichia coli strains evolution.</title>
        <authorList>
            <person name="Delannoy S."/>
            <person name="Mariani-Kurkdjian P."/>
            <person name="Webb H.E."/>
            <person name="Bonacorsi S."/>
            <person name="Fach P."/>
        </authorList>
    </citation>
    <scope>NUCLEOTIDE SEQUENCE</scope>
    <source>
        <strain evidence="1">34870</strain>
    </source>
</reference>
<reference evidence="2 4" key="3">
    <citation type="submission" date="2018-05" db="EMBL/GenBank/DDBJ databases">
        <title>Genomic sequencing of EHEC O26 New European Clone.</title>
        <authorList>
            <person name="Karnisova L."/>
            <person name="Nunvar J."/>
            <person name="Marejkova M."/>
            <person name="Mellmann A."/>
            <person name="Drevinek P."/>
            <person name="Blahova K."/>
            <person name="Bielaszewska M."/>
        </authorList>
    </citation>
    <scope>NUCLEOTIDE SEQUENCE [LARGE SCALE GENOMIC DNA]</scope>
    <source>
        <strain evidence="2 4">14-391</strain>
    </source>
</reference>
<dbReference type="AlphaFoldDB" id="A0A0H0J1J3"/>
<proteinExistence type="predicted"/>
<reference evidence="1 3" key="1">
    <citation type="journal article" date="2015" name="Genome Announc.">
        <title>Draft Genome Sequences of Human-Pathogenic Escherichia coli O26:H11 Strains Carrying the stx2 Gene Only and Circulating in France.</title>
        <authorList>
            <person name="Delannoy S."/>
            <person name="Mariani-Kurkdjian P."/>
            <person name="Bonacorsi S."/>
            <person name="Liguori S."/>
            <person name="Ison S.A."/>
            <person name="Fach P."/>
        </authorList>
    </citation>
    <scope>NUCLEOTIDE SEQUENCE [LARGE SCALE GENOMIC DNA]</scope>
    <source>
        <strain evidence="1 3">34870</strain>
    </source>
</reference>
<organism evidence="2 4">
    <name type="scientific">Escherichia coli</name>
    <dbReference type="NCBI Taxonomy" id="562"/>
    <lineage>
        <taxon>Bacteria</taxon>
        <taxon>Pseudomonadati</taxon>
        <taxon>Pseudomonadota</taxon>
        <taxon>Gammaproteobacteria</taxon>
        <taxon>Enterobacterales</taxon>
        <taxon>Enterobacteriaceae</taxon>
        <taxon>Escherichia</taxon>
    </lineage>
</organism>
<gene>
    <name evidence="1" type="ORF">ABE91_015170</name>
    <name evidence="2" type="ORF">DIV22_19210</name>
</gene>
<dbReference type="Proteomes" id="UP000036331">
    <property type="component" value="Unassembled WGS sequence"/>
</dbReference>
<evidence type="ECO:0000313" key="3">
    <source>
        <dbReference type="Proteomes" id="UP000036331"/>
    </source>
</evidence>
<name>A0A0H0J1J3_ECOLX</name>
<protein>
    <recommendedName>
        <fullName evidence="5">ClpX-type ZB domain-containing protein</fullName>
    </recommendedName>
</protein>
<evidence type="ECO:0000313" key="2">
    <source>
        <dbReference type="EMBL" id="PZZ64685.1"/>
    </source>
</evidence>
<evidence type="ECO:0000313" key="1">
    <source>
        <dbReference type="EMBL" id="PBN76334.1"/>
    </source>
</evidence>
<accession>A0A0H0J1J3</accession>
<sequence length="103" mass="11563">MEMIMACSTFNPLTLQKYQPDPEDLCSLCGGNHGKAAMIECKDKIHICLNCVDVLVDIKNEREDKKRSEAIRALDSWMRDGYSAAQIYDLAISKGEIPGVRIE</sequence>
<evidence type="ECO:0008006" key="5">
    <source>
        <dbReference type="Google" id="ProtNLM"/>
    </source>
</evidence>
<dbReference type="EMBL" id="QFSS01000170">
    <property type="protein sequence ID" value="PZZ64685.1"/>
    <property type="molecule type" value="Genomic_DNA"/>
</dbReference>